<keyword evidence="7" id="KW-1185">Reference proteome</keyword>
<keyword evidence="4" id="KW-0676">Redox-active center</keyword>
<dbReference type="EMBL" id="CP039396">
    <property type="protein sequence ID" value="QCD42139.1"/>
    <property type="molecule type" value="Genomic_DNA"/>
</dbReference>
<organism evidence="6 7">
    <name type="scientific">Duncaniella dubosii</name>
    <dbReference type="NCBI Taxonomy" id="2518971"/>
    <lineage>
        <taxon>Bacteria</taxon>
        <taxon>Pseudomonadati</taxon>
        <taxon>Bacteroidota</taxon>
        <taxon>Bacteroidia</taxon>
        <taxon>Bacteroidales</taxon>
        <taxon>Muribaculaceae</taxon>
        <taxon>Duncaniella</taxon>
    </lineage>
</organism>
<dbReference type="GO" id="GO:0030313">
    <property type="term" value="C:cell envelope"/>
    <property type="evidence" value="ECO:0007669"/>
    <property type="project" value="UniProtKB-SubCell"/>
</dbReference>
<evidence type="ECO:0000256" key="5">
    <source>
        <dbReference type="SAM" id="SignalP"/>
    </source>
</evidence>
<dbReference type="CDD" id="cd02966">
    <property type="entry name" value="TlpA_like_family"/>
    <property type="match status" value="1"/>
</dbReference>
<evidence type="ECO:0000313" key="6">
    <source>
        <dbReference type="EMBL" id="QCD42139.1"/>
    </source>
</evidence>
<sequence length="441" mass="49480">MSRLFPLFMVLFATISPAITAKAATVDSITVAGRIINIPPKGARTIIINECDISPKSERRVVDLDSVVEFRERIPLSFGHTFTLNYKRNLFVNAYAEPGDSIFIEIDASKSPLEFHLSGDRAELNEEYAHAFADVTPFSYNVELPADTVALAEYMPIFKAAIDSCRKLIDDYVAANSISPETARMLYNGNIYDIANLACSYRGKNPDEQLAFFTDQIFDLTNPDNAKVMIFPYHLSALGRSFPEYAARLPKGVIRDIMYVVSDSETAPRRDDFSNPAYFDRVYGEENPAELDISGITDGNICVLEGDSVIDLDRVNPIDWLSRRFSGRPIYLDVSATWCGPCRESIAISESIRDHFKHSDILFAIIWLKSDMEAWTKLAPTIHNAVQIFIPDDDMANRIMGALKIHGFPSYYFIDRQGIINSDGIPRFNSSALADFLKSKI</sequence>
<dbReference type="PANTHER" id="PTHR42852">
    <property type="entry name" value="THIOL:DISULFIDE INTERCHANGE PROTEIN DSBE"/>
    <property type="match status" value="1"/>
</dbReference>
<dbReference type="InterPro" id="IPR036249">
    <property type="entry name" value="Thioredoxin-like_sf"/>
</dbReference>
<name>A0A4P7W2G8_9BACT</name>
<dbReference type="GO" id="GO:0017004">
    <property type="term" value="P:cytochrome complex assembly"/>
    <property type="evidence" value="ECO:0007669"/>
    <property type="project" value="UniProtKB-KW"/>
</dbReference>
<evidence type="ECO:0000256" key="2">
    <source>
        <dbReference type="ARBA" id="ARBA00022748"/>
    </source>
</evidence>
<reference evidence="7" key="1">
    <citation type="submission" date="2019-02" db="EMBL/GenBank/DDBJ databases">
        <title>Isolation and identification of novel species under the genus Muribaculum.</title>
        <authorList>
            <person name="Miyake S."/>
            <person name="Ding Y."/>
            <person name="Low A."/>
            <person name="Soh M."/>
            <person name="Seedorf H."/>
        </authorList>
    </citation>
    <scope>NUCLEOTIDE SEQUENCE [LARGE SCALE GENOMIC DNA]</scope>
    <source>
        <strain evidence="7">H5</strain>
    </source>
</reference>
<evidence type="ECO:0000256" key="1">
    <source>
        <dbReference type="ARBA" id="ARBA00004196"/>
    </source>
</evidence>
<feature type="signal peptide" evidence="5">
    <location>
        <begin position="1"/>
        <end position="23"/>
    </location>
</feature>
<dbReference type="Gene3D" id="3.40.30.10">
    <property type="entry name" value="Glutaredoxin"/>
    <property type="match status" value="1"/>
</dbReference>
<accession>A0A4P7W2G8</accession>
<dbReference type="InterPro" id="IPR050553">
    <property type="entry name" value="Thioredoxin_ResA/DsbE_sf"/>
</dbReference>
<dbReference type="AlphaFoldDB" id="A0A4P7W2G8"/>
<keyword evidence="5" id="KW-0732">Signal</keyword>
<proteinExistence type="predicted"/>
<feature type="chain" id="PRO_5020192167" evidence="5">
    <location>
        <begin position="24"/>
        <end position="441"/>
    </location>
</feature>
<evidence type="ECO:0000313" key="7">
    <source>
        <dbReference type="Proteomes" id="UP000297149"/>
    </source>
</evidence>
<dbReference type="RefSeq" id="WP_136415122.1">
    <property type="nucleotide sequence ID" value="NZ_CP039396.1"/>
</dbReference>
<keyword evidence="3" id="KW-1015">Disulfide bond</keyword>
<gene>
    <name evidence="6" type="ORF">E7747_07540</name>
</gene>
<protein>
    <submittedName>
        <fullName evidence="6">TlpA family protein disulfide reductase</fullName>
    </submittedName>
</protein>
<keyword evidence="2" id="KW-0201">Cytochrome c-type biogenesis</keyword>
<dbReference type="SUPFAM" id="SSF52833">
    <property type="entry name" value="Thioredoxin-like"/>
    <property type="match status" value="1"/>
</dbReference>
<dbReference type="PANTHER" id="PTHR42852:SF6">
    <property type="entry name" value="THIOL:DISULFIDE INTERCHANGE PROTEIN DSBE"/>
    <property type="match status" value="1"/>
</dbReference>
<dbReference type="Proteomes" id="UP000297149">
    <property type="component" value="Chromosome"/>
</dbReference>
<dbReference type="KEGG" id="ddb:E7747_07540"/>
<comment type="subcellular location">
    <subcellularLocation>
        <location evidence="1">Cell envelope</location>
    </subcellularLocation>
</comment>
<evidence type="ECO:0000256" key="3">
    <source>
        <dbReference type="ARBA" id="ARBA00023157"/>
    </source>
</evidence>
<evidence type="ECO:0000256" key="4">
    <source>
        <dbReference type="ARBA" id="ARBA00023284"/>
    </source>
</evidence>